<dbReference type="GO" id="GO:0005524">
    <property type="term" value="F:ATP binding"/>
    <property type="evidence" value="ECO:0007669"/>
    <property type="project" value="UniProtKB-KW"/>
</dbReference>
<evidence type="ECO:0000259" key="10">
    <source>
        <dbReference type="SMART" id="SM00382"/>
    </source>
</evidence>
<comment type="function">
    <text evidence="8">DNA polymerase III is a complex, multichain enzyme responsible for most of the replicative synthesis in bacteria. This DNA polymerase also exhibits 3' to 5' exonuclease activity.</text>
</comment>
<evidence type="ECO:0000256" key="3">
    <source>
        <dbReference type="ARBA" id="ARBA00022741"/>
    </source>
</evidence>
<dbReference type="InterPro" id="IPR003593">
    <property type="entry name" value="AAA+_ATPase"/>
</dbReference>
<evidence type="ECO:0000313" key="11">
    <source>
        <dbReference type="EMBL" id="OGM65155.1"/>
    </source>
</evidence>
<name>A0A1F8BP74_9BACT</name>
<evidence type="ECO:0000256" key="6">
    <source>
        <dbReference type="ARBA" id="ARBA00022932"/>
    </source>
</evidence>
<dbReference type="Gene3D" id="1.10.8.60">
    <property type="match status" value="1"/>
</dbReference>
<comment type="catalytic activity">
    <reaction evidence="7 8">
        <text>DNA(n) + a 2'-deoxyribonucleoside 5'-triphosphate = DNA(n+1) + diphosphate</text>
        <dbReference type="Rhea" id="RHEA:22508"/>
        <dbReference type="Rhea" id="RHEA-COMP:17339"/>
        <dbReference type="Rhea" id="RHEA-COMP:17340"/>
        <dbReference type="ChEBI" id="CHEBI:33019"/>
        <dbReference type="ChEBI" id="CHEBI:61560"/>
        <dbReference type="ChEBI" id="CHEBI:173112"/>
        <dbReference type="EC" id="2.7.7.7"/>
    </reaction>
</comment>
<keyword evidence="3 8" id="KW-0547">Nucleotide-binding</keyword>
<keyword evidence="6 8" id="KW-0239">DNA-directed DNA polymerase</keyword>
<evidence type="ECO:0000256" key="7">
    <source>
        <dbReference type="ARBA" id="ARBA00049244"/>
    </source>
</evidence>
<comment type="caution">
    <text evidence="11">The sequence shown here is derived from an EMBL/GenBank/DDBJ whole genome shotgun (WGS) entry which is preliminary data.</text>
</comment>
<keyword evidence="8" id="KW-0808">Transferase</keyword>
<evidence type="ECO:0000256" key="9">
    <source>
        <dbReference type="SAM" id="Coils"/>
    </source>
</evidence>
<dbReference type="InterPro" id="IPR048448">
    <property type="entry name" value="DnaX-like_C"/>
</dbReference>
<dbReference type="Pfam" id="PF22608">
    <property type="entry name" value="DNAX_ATPase_lid"/>
    <property type="match status" value="1"/>
</dbReference>
<keyword evidence="5 8" id="KW-0067">ATP-binding</keyword>
<dbReference type="Gene3D" id="3.40.50.300">
    <property type="entry name" value="P-loop containing nucleotide triphosphate hydrolases"/>
    <property type="match status" value="1"/>
</dbReference>
<dbReference type="InterPro" id="IPR045085">
    <property type="entry name" value="HLD_clamp_pol_III_gamma_tau"/>
</dbReference>
<dbReference type="NCBIfam" id="TIGR02397">
    <property type="entry name" value="dnaX_nterm"/>
    <property type="match status" value="1"/>
</dbReference>
<dbReference type="GO" id="GO:0009360">
    <property type="term" value="C:DNA polymerase III complex"/>
    <property type="evidence" value="ECO:0007669"/>
    <property type="project" value="InterPro"/>
</dbReference>
<protein>
    <recommendedName>
        <fullName evidence="8">DNA polymerase III subunit gamma/tau</fullName>
        <ecNumber evidence="8">2.7.7.7</ecNumber>
    </recommendedName>
</protein>
<evidence type="ECO:0000256" key="1">
    <source>
        <dbReference type="ARBA" id="ARBA00006360"/>
    </source>
</evidence>
<dbReference type="SUPFAM" id="SSF52540">
    <property type="entry name" value="P-loop containing nucleoside triphosphate hydrolases"/>
    <property type="match status" value="1"/>
</dbReference>
<dbReference type="InterPro" id="IPR012763">
    <property type="entry name" value="DNA_pol_III_sug/sutau_N"/>
</dbReference>
<proteinExistence type="inferred from homology"/>
<feature type="coiled-coil region" evidence="9">
    <location>
        <begin position="180"/>
        <end position="237"/>
    </location>
</feature>
<evidence type="ECO:0000256" key="5">
    <source>
        <dbReference type="ARBA" id="ARBA00022840"/>
    </source>
</evidence>
<keyword evidence="8" id="KW-0548">Nucleotidyltransferase</keyword>
<keyword evidence="2" id="KW-0479">Metal-binding</keyword>
<organism evidence="11 12">
    <name type="scientific">Candidatus Woesebacteria bacterium RIFCSPLOWO2_01_FULL_39_14</name>
    <dbReference type="NCBI Taxonomy" id="1802518"/>
    <lineage>
        <taxon>Bacteria</taxon>
        <taxon>Candidatus Woeseibacteriota</taxon>
    </lineage>
</organism>
<comment type="subunit">
    <text evidence="8">DNA polymerase III contains a core (composed of alpha, epsilon and theta chains) that associates with a tau subunit. This core dimerizes to form the POLIII' complex. PolIII' associates with the gamma complex (composed of gamma, delta, delta', psi and chi chains) and with the beta chain to form the complete DNA polymerase III complex.</text>
</comment>
<dbReference type="PANTHER" id="PTHR11669:SF0">
    <property type="entry name" value="PROTEIN STICHEL-LIKE 2"/>
    <property type="match status" value="1"/>
</dbReference>
<dbReference type="InterPro" id="IPR038454">
    <property type="entry name" value="DnaA_N_sf"/>
</dbReference>
<dbReference type="Proteomes" id="UP000177060">
    <property type="component" value="Unassembled WGS sequence"/>
</dbReference>
<dbReference type="GO" id="GO:0046872">
    <property type="term" value="F:metal ion binding"/>
    <property type="evidence" value="ECO:0007669"/>
    <property type="project" value="UniProtKB-KW"/>
</dbReference>
<dbReference type="Pfam" id="PF20964">
    <property type="entry name" value="DnaX_C"/>
    <property type="match status" value="1"/>
</dbReference>
<dbReference type="InterPro" id="IPR050238">
    <property type="entry name" value="DNA_Rep/Repair_Clamp_Loader"/>
</dbReference>
<sequence length="560" mass="62718">MTFYLKYRPRTLDELDSQSARESLKKIVASGKMPHAFLFSGPKGIGKTSAARILAKIVNCESRTPSLRGPGKLEPCNQCGQCISISKGTNIDVIELDAASHRGIDDVRSLREAVKLATARAKNKVYIIDEAHMLTLEASNALLKTLEEPPEHVMFILATTNPEKLIATIRSRCTHVVFKKAKLNEIVRSLERVAKDEKIKVETEGLELIAKHSDGSFRDAVKLLETLQLELKILELKEVEDYLFNKKAFDVEDFLSYLSRRDVKKALYAIENAVNSGASLRNVTEHIITRLRSALMNKMGLEGEEIKYFDKEETVRLIELLTKVYGDSQNSYLEQIPLELAVIKWCGSVKKSQSFNEIGIDSGGKLTNQGLEVEKDKSGIKLGGKKELEKLEEKEERSNTYTSDILDNLVTSVIKEESENSNTNGFTKESWLKILTQIRPKNTSTEALLRAAKPLSLDGGVLTLGVYYKFHKERLETNPHRDILEDVIEEVFGSRIRVVCTLTEPPLKSNKVDEVKPNVETSSKTVVAEQSDVILTESDSVLTESEDEDIIKVAKEIFGS</sequence>
<keyword evidence="9" id="KW-0175">Coiled coil</keyword>
<dbReference type="Pfam" id="PF13177">
    <property type="entry name" value="DNA_pol3_delta2"/>
    <property type="match status" value="1"/>
</dbReference>
<dbReference type="PANTHER" id="PTHR11669">
    <property type="entry name" value="REPLICATION FACTOR C / DNA POLYMERASE III GAMMA-TAU SUBUNIT"/>
    <property type="match status" value="1"/>
</dbReference>
<dbReference type="GO" id="GO:0006261">
    <property type="term" value="P:DNA-templated DNA replication"/>
    <property type="evidence" value="ECO:0007669"/>
    <property type="project" value="TreeGrafter"/>
</dbReference>
<dbReference type="EMBL" id="MGHE01000008">
    <property type="protein sequence ID" value="OGM65155.1"/>
    <property type="molecule type" value="Genomic_DNA"/>
</dbReference>
<evidence type="ECO:0000256" key="4">
    <source>
        <dbReference type="ARBA" id="ARBA00022833"/>
    </source>
</evidence>
<accession>A0A1F8BP74</accession>
<dbReference type="GO" id="GO:0003887">
    <property type="term" value="F:DNA-directed DNA polymerase activity"/>
    <property type="evidence" value="ECO:0007669"/>
    <property type="project" value="UniProtKB-KW"/>
</dbReference>
<evidence type="ECO:0000256" key="2">
    <source>
        <dbReference type="ARBA" id="ARBA00022723"/>
    </source>
</evidence>
<dbReference type="AlphaFoldDB" id="A0A1F8BP74"/>
<dbReference type="SMART" id="SM00382">
    <property type="entry name" value="AAA"/>
    <property type="match status" value="1"/>
</dbReference>
<evidence type="ECO:0000313" key="12">
    <source>
        <dbReference type="Proteomes" id="UP000177060"/>
    </source>
</evidence>
<comment type="similarity">
    <text evidence="1 8">Belongs to the DnaX/STICHEL family.</text>
</comment>
<keyword evidence="4" id="KW-0862">Zinc</keyword>
<dbReference type="CDD" id="cd00009">
    <property type="entry name" value="AAA"/>
    <property type="match status" value="1"/>
</dbReference>
<gene>
    <name evidence="8" type="primary">dnaX</name>
    <name evidence="11" type="ORF">A3A52_04655</name>
</gene>
<reference evidence="11 12" key="1">
    <citation type="journal article" date="2016" name="Nat. Commun.">
        <title>Thousands of microbial genomes shed light on interconnected biogeochemical processes in an aquifer system.</title>
        <authorList>
            <person name="Anantharaman K."/>
            <person name="Brown C.T."/>
            <person name="Hug L.A."/>
            <person name="Sharon I."/>
            <person name="Castelle C.J."/>
            <person name="Probst A.J."/>
            <person name="Thomas B.C."/>
            <person name="Singh A."/>
            <person name="Wilkins M.J."/>
            <person name="Karaoz U."/>
            <person name="Brodie E.L."/>
            <person name="Williams K.H."/>
            <person name="Hubbard S.S."/>
            <person name="Banfield J.F."/>
        </authorList>
    </citation>
    <scope>NUCLEOTIDE SEQUENCE [LARGE SCALE GENOMIC DNA]</scope>
</reference>
<dbReference type="EC" id="2.7.7.7" evidence="8"/>
<feature type="domain" description="AAA+ ATPase" evidence="10">
    <location>
        <begin position="33"/>
        <end position="182"/>
    </location>
</feature>
<evidence type="ECO:0000256" key="8">
    <source>
        <dbReference type="RuleBase" id="RU364063"/>
    </source>
</evidence>
<dbReference type="InterPro" id="IPR027417">
    <property type="entry name" value="P-loop_NTPase"/>
</dbReference>
<dbReference type="Gene3D" id="3.30.300.180">
    <property type="match status" value="1"/>
</dbReference>
<keyword evidence="8" id="KW-0235">DNA replication</keyword>